<dbReference type="InterPro" id="IPR018163">
    <property type="entry name" value="Thr/Ala-tRNA-synth_IIc_edit"/>
</dbReference>
<dbReference type="Proteomes" id="UP001057375">
    <property type="component" value="Unassembled WGS sequence"/>
</dbReference>
<reference evidence="2" key="1">
    <citation type="submission" date="2022-03" db="EMBL/GenBank/DDBJ databases">
        <title>Draft genome sequence of Aduncisulcus paluster, a free-living microaerophilic Fornicata.</title>
        <authorList>
            <person name="Yuyama I."/>
            <person name="Kume K."/>
            <person name="Tamura T."/>
            <person name="Inagaki Y."/>
            <person name="Hashimoto T."/>
        </authorList>
    </citation>
    <scope>NUCLEOTIDE SEQUENCE</scope>
    <source>
        <strain evidence="2">NY0171</strain>
    </source>
</reference>
<dbReference type="InterPro" id="IPR027417">
    <property type="entry name" value="P-loop_NTPase"/>
</dbReference>
<accession>A0ABQ5K2N4</accession>
<dbReference type="SUPFAM" id="SSF52540">
    <property type="entry name" value="P-loop containing nucleoside triphosphate hydrolases"/>
    <property type="match status" value="1"/>
</dbReference>
<organism evidence="2 3">
    <name type="scientific">Aduncisulcus paluster</name>
    <dbReference type="NCBI Taxonomy" id="2918883"/>
    <lineage>
        <taxon>Eukaryota</taxon>
        <taxon>Metamonada</taxon>
        <taxon>Carpediemonas-like organisms</taxon>
        <taxon>Aduncisulcus</taxon>
    </lineage>
</organism>
<dbReference type="GO" id="GO:0016301">
    <property type="term" value="F:kinase activity"/>
    <property type="evidence" value="ECO:0007669"/>
    <property type="project" value="UniProtKB-KW"/>
</dbReference>
<keyword evidence="2" id="KW-0808">Transferase</keyword>
<dbReference type="PRINTS" id="PR00988">
    <property type="entry name" value="URIDINKINASE"/>
</dbReference>
<name>A0ABQ5K2N4_9EUKA</name>
<protein>
    <submittedName>
        <fullName evidence="2">Nucleoside kinase</fullName>
    </submittedName>
</protein>
<dbReference type="Pfam" id="PF00485">
    <property type="entry name" value="PRK"/>
    <property type="match status" value="1"/>
</dbReference>
<sequence length="579" mass="66302">MEKEEAPSEIESNMVTITLTEEKTVGVKIGTPLLSFVTEHFPTKKNKEGKIIDIYGAYVNNQATSLIEPIIHDCSISPIYGDTVIGAMIYRRSLYFLTELVTRALFPDRMLIHSYTTSRSIICYFDGMEDEGISEDDVEKIEENMLKFVHMELKLRHVFIPFSAAISYLEKERMTRTVDIIAETNNPTIEFVECKWDERKNSFKQLWIGPVVPHLGYLKVFKVSKFEHGFIVRYPSSCDPTCLVPFDYQPKQIAAYRAHTEWCKAQGILGIGYLNRAVHEHRVKEFIHICEAKHDKEYFKVAEFIEKENKRLICLAGPSSSGKTTSSQKISMFLRSYGIRPVLISLDNYYLDADDPRMPRDEKGDLNLEIVESLDHELLNQQLADLLKGREVEIPVYNFKLGKRAAKGLPLRLPPKGVIFIEGINSHDDRCSSDIPIDKKVKVFVCPLTVVDRRLISPMDLRLVRRICRDALFRGTPASKNIAMWPDVRRAEKKIIFDMIETAGIVINTSLDYELGVLKVFAVPLLRAIPVTDPTYGRARELLASLQHFATIPAEFVPERCVLREFLPEGSMYAEFFEE</sequence>
<dbReference type="Gene3D" id="3.40.50.300">
    <property type="entry name" value="P-loop containing nucleotide triphosphate hydrolases"/>
    <property type="match status" value="1"/>
</dbReference>
<evidence type="ECO:0000259" key="1">
    <source>
        <dbReference type="Pfam" id="PF00485"/>
    </source>
</evidence>
<comment type="caution">
    <text evidence="2">The sequence shown here is derived from an EMBL/GenBank/DDBJ whole genome shotgun (WGS) entry which is preliminary data.</text>
</comment>
<feature type="domain" description="Phosphoribulokinase/uridine kinase" evidence="1">
    <location>
        <begin position="312"/>
        <end position="508"/>
    </location>
</feature>
<dbReference type="CDD" id="cd02028">
    <property type="entry name" value="UMPK_like"/>
    <property type="match status" value="1"/>
</dbReference>
<keyword evidence="3" id="KW-1185">Reference proteome</keyword>
<dbReference type="EMBL" id="BQXS01012657">
    <property type="protein sequence ID" value="GKT26472.1"/>
    <property type="molecule type" value="Genomic_DNA"/>
</dbReference>
<evidence type="ECO:0000313" key="3">
    <source>
        <dbReference type="Proteomes" id="UP001057375"/>
    </source>
</evidence>
<evidence type="ECO:0000313" key="2">
    <source>
        <dbReference type="EMBL" id="GKT26472.1"/>
    </source>
</evidence>
<keyword evidence="2" id="KW-0418">Kinase</keyword>
<dbReference type="InterPro" id="IPR006083">
    <property type="entry name" value="PRK/URK"/>
</dbReference>
<gene>
    <name evidence="2" type="ORF">ADUPG1_013367</name>
</gene>
<dbReference type="SUPFAM" id="SSF55186">
    <property type="entry name" value="ThrRS/AlaRS common domain"/>
    <property type="match status" value="1"/>
</dbReference>
<dbReference type="Gene3D" id="3.30.980.10">
    <property type="entry name" value="Threonyl-trna Synthetase, Chain A, domain 2"/>
    <property type="match status" value="1"/>
</dbReference>
<proteinExistence type="predicted"/>
<dbReference type="PANTHER" id="PTHR10285">
    <property type="entry name" value="URIDINE KINASE"/>
    <property type="match status" value="1"/>
</dbReference>